<keyword evidence="8 15" id="KW-0418">Kinase</keyword>
<dbReference type="InterPro" id="IPR005467">
    <property type="entry name" value="His_kinase_dom"/>
</dbReference>
<feature type="transmembrane region" description="Helical" evidence="12">
    <location>
        <begin position="12"/>
        <end position="31"/>
    </location>
</feature>
<dbReference type="FunFam" id="3.30.565.10:FF:000006">
    <property type="entry name" value="Sensor histidine kinase WalK"/>
    <property type="match status" value="1"/>
</dbReference>
<dbReference type="Pfam" id="PF00672">
    <property type="entry name" value="HAMP"/>
    <property type="match status" value="1"/>
</dbReference>
<evidence type="ECO:0000259" key="13">
    <source>
        <dbReference type="PROSITE" id="PS50109"/>
    </source>
</evidence>
<evidence type="ECO:0000259" key="14">
    <source>
        <dbReference type="PROSITE" id="PS50885"/>
    </source>
</evidence>
<dbReference type="GO" id="GO:0005524">
    <property type="term" value="F:ATP binding"/>
    <property type="evidence" value="ECO:0007669"/>
    <property type="project" value="UniProtKB-KW"/>
</dbReference>
<dbReference type="Gene3D" id="1.10.287.130">
    <property type="match status" value="1"/>
</dbReference>
<dbReference type="PRINTS" id="PR00344">
    <property type="entry name" value="BCTRLSENSOR"/>
</dbReference>
<feature type="domain" description="Histidine kinase" evidence="13">
    <location>
        <begin position="249"/>
        <end position="466"/>
    </location>
</feature>
<evidence type="ECO:0000256" key="12">
    <source>
        <dbReference type="SAM" id="Phobius"/>
    </source>
</evidence>
<evidence type="ECO:0000256" key="7">
    <source>
        <dbReference type="ARBA" id="ARBA00022741"/>
    </source>
</evidence>
<dbReference type="InterPro" id="IPR036097">
    <property type="entry name" value="HisK_dim/P_sf"/>
</dbReference>
<feature type="domain" description="HAMP" evidence="14">
    <location>
        <begin position="189"/>
        <end position="241"/>
    </location>
</feature>
<dbReference type="InterPro" id="IPR003661">
    <property type="entry name" value="HisK_dim/P_dom"/>
</dbReference>
<comment type="subcellular location">
    <subcellularLocation>
        <location evidence="2">Cell membrane</location>
        <topology evidence="2">Multi-pass membrane protein</topology>
    </subcellularLocation>
</comment>
<dbReference type="EC" id="2.7.13.3" evidence="3"/>
<organism evidence="15 16">
    <name type="scientific">Paenibacillus aurantius</name>
    <dbReference type="NCBI Taxonomy" id="2918900"/>
    <lineage>
        <taxon>Bacteria</taxon>
        <taxon>Bacillati</taxon>
        <taxon>Bacillota</taxon>
        <taxon>Bacilli</taxon>
        <taxon>Bacillales</taxon>
        <taxon>Paenibacillaceae</taxon>
        <taxon>Paenibacillus</taxon>
    </lineage>
</organism>
<dbReference type="InterPro" id="IPR003594">
    <property type="entry name" value="HATPase_dom"/>
</dbReference>
<keyword evidence="12" id="KW-1133">Transmembrane helix</keyword>
<dbReference type="SUPFAM" id="SSF158472">
    <property type="entry name" value="HAMP domain-like"/>
    <property type="match status" value="1"/>
</dbReference>
<keyword evidence="5" id="KW-0597">Phosphoprotein</keyword>
<dbReference type="InterPro" id="IPR036890">
    <property type="entry name" value="HATPase_C_sf"/>
</dbReference>
<dbReference type="GO" id="GO:0000155">
    <property type="term" value="F:phosphorelay sensor kinase activity"/>
    <property type="evidence" value="ECO:0007669"/>
    <property type="project" value="InterPro"/>
</dbReference>
<dbReference type="Gene3D" id="3.30.565.10">
    <property type="entry name" value="Histidine kinase-like ATPase, C-terminal domain"/>
    <property type="match status" value="1"/>
</dbReference>
<evidence type="ECO:0000313" key="15">
    <source>
        <dbReference type="EMBL" id="WNQ12726.1"/>
    </source>
</evidence>
<protein>
    <recommendedName>
        <fullName evidence="3">histidine kinase</fullName>
        <ecNumber evidence="3">2.7.13.3</ecNumber>
    </recommendedName>
</protein>
<keyword evidence="11 12" id="KW-0472">Membrane</keyword>
<dbReference type="SMART" id="SM00387">
    <property type="entry name" value="HATPase_c"/>
    <property type="match status" value="1"/>
</dbReference>
<dbReference type="GO" id="GO:0005886">
    <property type="term" value="C:plasma membrane"/>
    <property type="evidence" value="ECO:0007669"/>
    <property type="project" value="UniProtKB-SubCell"/>
</dbReference>
<evidence type="ECO:0000256" key="3">
    <source>
        <dbReference type="ARBA" id="ARBA00012438"/>
    </source>
</evidence>
<dbReference type="GO" id="GO:0000156">
    <property type="term" value="F:phosphorelay response regulator activity"/>
    <property type="evidence" value="ECO:0007669"/>
    <property type="project" value="TreeGrafter"/>
</dbReference>
<dbReference type="PROSITE" id="PS50109">
    <property type="entry name" value="HIS_KIN"/>
    <property type="match status" value="1"/>
</dbReference>
<dbReference type="Pfam" id="PF02518">
    <property type="entry name" value="HATPase_c"/>
    <property type="match status" value="1"/>
</dbReference>
<dbReference type="InterPro" id="IPR050351">
    <property type="entry name" value="BphY/WalK/GraS-like"/>
</dbReference>
<dbReference type="SMART" id="SM00388">
    <property type="entry name" value="HisKA"/>
    <property type="match status" value="1"/>
</dbReference>
<dbReference type="PROSITE" id="PS50885">
    <property type="entry name" value="HAMP"/>
    <property type="match status" value="1"/>
</dbReference>
<evidence type="ECO:0000256" key="10">
    <source>
        <dbReference type="ARBA" id="ARBA00023012"/>
    </source>
</evidence>
<dbReference type="CDD" id="cd06225">
    <property type="entry name" value="HAMP"/>
    <property type="match status" value="1"/>
</dbReference>
<dbReference type="RefSeq" id="WP_315606504.1">
    <property type="nucleotide sequence ID" value="NZ_CP130318.1"/>
</dbReference>
<keyword evidence="10" id="KW-0902">Two-component regulatory system</keyword>
<reference evidence="15 16" key="1">
    <citation type="submission" date="2022-02" db="EMBL/GenBank/DDBJ databases">
        <title>Paenibacillus sp. MBLB1776 Whole Genome Shotgun Sequencing.</title>
        <authorList>
            <person name="Hwang C.Y."/>
            <person name="Cho E.-S."/>
            <person name="Seo M.-J."/>
        </authorList>
    </citation>
    <scope>NUCLEOTIDE SEQUENCE [LARGE SCALE GENOMIC DNA]</scope>
    <source>
        <strain evidence="15 16">MBLB1776</strain>
    </source>
</reference>
<evidence type="ECO:0000256" key="8">
    <source>
        <dbReference type="ARBA" id="ARBA00022777"/>
    </source>
</evidence>
<dbReference type="PANTHER" id="PTHR42878">
    <property type="entry name" value="TWO-COMPONENT HISTIDINE KINASE"/>
    <property type="match status" value="1"/>
</dbReference>
<dbReference type="PANTHER" id="PTHR42878:SF7">
    <property type="entry name" value="SENSOR HISTIDINE KINASE GLRK"/>
    <property type="match status" value="1"/>
</dbReference>
<comment type="catalytic activity">
    <reaction evidence="1">
        <text>ATP + protein L-histidine = ADP + protein N-phospho-L-histidine.</text>
        <dbReference type="EC" id="2.7.13.3"/>
    </reaction>
</comment>
<proteinExistence type="predicted"/>
<dbReference type="InterPro" id="IPR003660">
    <property type="entry name" value="HAMP_dom"/>
</dbReference>
<evidence type="ECO:0000256" key="9">
    <source>
        <dbReference type="ARBA" id="ARBA00022840"/>
    </source>
</evidence>
<dbReference type="GO" id="GO:0030295">
    <property type="term" value="F:protein kinase activator activity"/>
    <property type="evidence" value="ECO:0007669"/>
    <property type="project" value="TreeGrafter"/>
</dbReference>
<dbReference type="GO" id="GO:0007234">
    <property type="term" value="P:osmosensory signaling via phosphorelay pathway"/>
    <property type="evidence" value="ECO:0007669"/>
    <property type="project" value="TreeGrafter"/>
</dbReference>
<accession>A0AA96LFC6</accession>
<evidence type="ECO:0000256" key="6">
    <source>
        <dbReference type="ARBA" id="ARBA00022679"/>
    </source>
</evidence>
<dbReference type="CDD" id="cd00075">
    <property type="entry name" value="HATPase"/>
    <property type="match status" value="1"/>
</dbReference>
<dbReference type="Gene3D" id="6.10.340.10">
    <property type="match status" value="1"/>
</dbReference>
<keyword evidence="4" id="KW-1003">Cell membrane</keyword>
<keyword evidence="6" id="KW-0808">Transferase</keyword>
<dbReference type="AlphaFoldDB" id="A0AA96LFC6"/>
<keyword evidence="7" id="KW-0547">Nucleotide-binding</keyword>
<evidence type="ECO:0000256" key="1">
    <source>
        <dbReference type="ARBA" id="ARBA00000085"/>
    </source>
</evidence>
<evidence type="ECO:0000256" key="5">
    <source>
        <dbReference type="ARBA" id="ARBA00022553"/>
    </source>
</evidence>
<dbReference type="Pfam" id="PF00512">
    <property type="entry name" value="HisKA"/>
    <property type="match status" value="1"/>
</dbReference>
<evidence type="ECO:0000256" key="2">
    <source>
        <dbReference type="ARBA" id="ARBA00004651"/>
    </source>
</evidence>
<dbReference type="InterPro" id="IPR004358">
    <property type="entry name" value="Sig_transdc_His_kin-like_C"/>
</dbReference>
<keyword evidence="16" id="KW-1185">Reference proteome</keyword>
<dbReference type="FunFam" id="1.10.287.130:FF:000001">
    <property type="entry name" value="Two-component sensor histidine kinase"/>
    <property type="match status" value="1"/>
</dbReference>
<dbReference type="KEGG" id="paun:MJA45_06750"/>
<evidence type="ECO:0000313" key="16">
    <source>
        <dbReference type="Proteomes" id="UP001305702"/>
    </source>
</evidence>
<keyword evidence="9" id="KW-0067">ATP-binding</keyword>
<gene>
    <name evidence="15" type="ORF">MJA45_06750</name>
</gene>
<dbReference type="SUPFAM" id="SSF55874">
    <property type="entry name" value="ATPase domain of HSP90 chaperone/DNA topoisomerase II/histidine kinase"/>
    <property type="match status" value="1"/>
</dbReference>
<sequence>MNSLFRKWLTVYLALLLVTIVGLSATIGFFLERDVYRESRKTLEAQALAVEDLFLQWSQGSLTIVEFTKGLKTMEKTTDVRTSLMGKRLNFMKGDLLSIGEQPAVGRWVKQVMEGSRISRTAPFQDNAGENMMILGFPLQRGGETVAAAFVYRPVSSMTSLVNRINRILLLVSLGMAVPAALVLFYVSRRFVGPIIAMRGAAARIAEGEFTKRVQPAGKDELGDLARSFNEMAEKLERVEAGRRRFLSEISHELRTPLTTVRASLQGLEDGILTPAEEKEFTGIALKETRRMSQLIDDLLQLSSFEESRVELNRKPVCLARLVEETAAQMRKTYQERGIELVVERNGAGQGTAISADEDRLRQVLLNLFDNAAKHNPAGTRVAVGLEEGPESCRITVRDNGPGIPPEAVGRLFERLYKADASRHTPGAGLGLTIARHIVELHGGRIGVESELGRGTAFTVLLPVTPVTPVTPVK</sequence>
<name>A0AA96LFC6_9BACL</name>
<evidence type="ECO:0000256" key="11">
    <source>
        <dbReference type="ARBA" id="ARBA00023136"/>
    </source>
</evidence>
<dbReference type="SUPFAM" id="SSF47384">
    <property type="entry name" value="Homodimeric domain of signal transducing histidine kinase"/>
    <property type="match status" value="1"/>
</dbReference>
<dbReference type="Proteomes" id="UP001305702">
    <property type="component" value="Chromosome"/>
</dbReference>
<dbReference type="CDD" id="cd00082">
    <property type="entry name" value="HisKA"/>
    <property type="match status" value="1"/>
</dbReference>
<feature type="transmembrane region" description="Helical" evidence="12">
    <location>
        <begin position="168"/>
        <end position="187"/>
    </location>
</feature>
<evidence type="ECO:0000256" key="4">
    <source>
        <dbReference type="ARBA" id="ARBA00022475"/>
    </source>
</evidence>
<dbReference type="SMART" id="SM00304">
    <property type="entry name" value="HAMP"/>
    <property type="match status" value="1"/>
</dbReference>
<keyword evidence="12" id="KW-0812">Transmembrane</keyword>
<dbReference type="EMBL" id="CP130318">
    <property type="protein sequence ID" value="WNQ12726.1"/>
    <property type="molecule type" value="Genomic_DNA"/>
</dbReference>